<dbReference type="AlphaFoldDB" id="V7D297"/>
<sequence>MDDAQWVSKHTVAVMNTQFPRLLPVFGGWNFLGGFWSSCGVSFYCFLCQMYSCGFLWGLSFIFLQLCDFVWRIT</sequence>
<dbReference type="EMBL" id="CM002288">
    <property type="protein sequence ID" value="ESW35818.1"/>
    <property type="molecule type" value="Genomic_DNA"/>
</dbReference>
<protein>
    <submittedName>
        <fullName evidence="2">Uncharacterized protein</fullName>
    </submittedName>
</protein>
<gene>
    <name evidence="2" type="ORF">PHAVU_001G267700g</name>
</gene>
<evidence type="ECO:0000313" key="3">
    <source>
        <dbReference type="Proteomes" id="UP000000226"/>
    </source>
</evidence>
<feature type="transmembrane region" description="Helical" evidence="1">
    <location>
        <begin position="26"/>
        <end position="47"/>
    </location>
</feature>
<keyword evidence="1" id="KW-0472">Membrane</keyword>
<name>V7D297_PHAVU</name>
<keyword evidence="1" id="KW-1133">Transmembrane helix</keyword>
<evidence type="ECO:0000313" key="2">
    <source>
        <dbReference type="EMBL" id="ESW35818.1"/>
    </source>
</evidence>
<dbReference type="OrthoDB" id="10263206at2759"/>
<accession>V7D297</accession>
<organism evidence="2 3">
    <name type="scientific">Phaseolus vulgaris</name>
    <name type="common">Kidney bean</name>
    <name type="synonym">French bean</name>
    <dbReference type="NCBI Taxonomy" id="3885"/>
    <lineage>
        <taxon>Eukaryota</taxon>
        <taxon>Viridiplantae</taxon>
        <taxon>Streptophyta</taxon>
        <taxon>Embryophyta</taxon>
        <taxon>Tracheophyta</taxon>
        <taxon>Spermatophyta</taxon>
        <taxon>Magnoliopsida</taxon>
        <taxon>eudicotyledons</taxon>
        <taxon>Gunneridae</taxon>
        <taxon>Pentapetalae</taxon>
        <taxon>rosids</taxon>
        <taxon>fabids</taxon>
        <taxon>Fabales</taxon>
        <taxon>Fabaceae</taxon>
        <taxon>Papilionoideae</taxon>
        <taxon>50 kb inversion clade</taxon>
        <taxon>NPAAA clade</taxon>
        <taxon>indigoferoid/millettioid clade</taxon>
        <taxon>Phaseoleae</taxon>
        <taxon>Phaseolus</taxon>
    </lineage>
</organism>
<proteinExistence type="predicted"/>
<keyword evidence="3" id="KW-1185">Reference proteome</keyword>
<evidence type="ECO:0000256" key="1">
    <source>
        <dbReference type="SAM" id="Phobius"/>
    </source>
</evidence>
<keyword evidence="1" id="KW-0812">Transmembrane</keyword>
<reference evidence="3" key="1">
    <citation type="journal article" date="2014" name="Nat. Genet.">
        <title>A reference genome for common bean and genome-wide analysis of dual domestications.</title>
        <authorList>
            <person name="Schmutz J."/>
            <person name="McClean P.E."/>
            <person name="Mamidi S."/>
            <person name="Wu G.A."/>
            <person name="Cannon S.B."/>
            <person name="Grimwood J."/>
            <person name="Jenkins J."/>
            <person name="Shu S."/>
            <person name="Song Q."/>
            <person name="Chavarro C."/>
            <person name="Torres-Torres M."/>
            <person name="Geffroy V."/>
            <person name="Moghaddam S.M."/>
            <person name="Gao D."/>
            <person name="Abernathy B."/>
            <person name="Barry K."/>
            <person name="Blair M."/>
            <person name="Brick M.A."/>
            <person name="Chovatia M."/>
            <person name="Gepts P."/>
            <person name="Goodstein D.M."/>
            <person name="Gonzales M."/>
            <person name="Hellsten U."/>
            <person name="Hyten D.L."/>
            <person name="Jia G."/>
            <person name="Kelly J.D."/>
            <person name="Kudrna D."/>
            <person name="Lee R."/>
            <person name="Richard M.M."/>
            <person name="Miklas P.N."/>
            <person name="Osorno J.M."/>
            <person name="Rodrigues J."/>
            <person name="Thareau V."/>
            <person name="Urrea C.A."/>
            <person name="Wang M."/>
            <person name="Yu Y."/>
            <person name="Zhang M."/>
            <person name="Wing R.A."/>
            <person name="Cregan P.B."/>
            <person name="Rokhsar D.S."/>
            <person name="Jackson S.A."/>
        </authorList>
    </citation>
    <scope>NUCLEOTIDE SEQUENCE [LARGE SCALE GENOMIC DNA]</scope>
    <source>
        <strain evidence="3">cv. G19833</strain>
    </source>
</reference>
<feature type="transmembrane region" description="Helical" evidence="1">
    <location>
        <begin position="54"/>
        <end position="73"/>
    </location>
</feature>
<dbReference type="Proteomes" id="UP000000226">
    <property type="component" value="Chromosome 1"/>
</dbReference>
<dbReference type="Gramene" id="ESW35818">
    <property type="protein sequence ID" value="ESW35818"/>
    <property type="gene ID" value="PHAVU_001G267700g"/>
</dbReference>